<accession>A0ABT0HRH0</accession>
<dbReference type="GO" id="GO:0016301">
    <property type="term" value="F:kinase activity"/>
    <property type="evidence" value="ECO:0007669"/>
    <property type="project" value="UniProtKB-KW"/>
</dbReference>
<dbReference type="Pfam" id="PF02518">
    <property type="entry name" value="HATPase_c"/>
    <property type="match status" value="1"/>
</dbReference>
<dbReference type="EC" id="2.7.13.3" evidence="2"/>
<dbReference type="SUPFAM" id="SSF55874">
    <property type="entry name" value="ATPase domain of HSP90 chaperone/DNA topoisomerase II/histidine kinase"/>
    <property type="match status" value="1"/>
</dbReference>
<evidence type="ECO:0000313" key="11">
    <source>
        <dbReference type="EMBL" id="MCK8494774.1"/>
    </source>
</evidence>
<dbReference type="CDD" id="cd16917">
    <property type="entry name" value="HATPase_UhpB-NarQ-NarX-like"/>
    <property type="match status" value="1"/>
</dbReference>
<dbReference type="InterPro" id="IPR050482">
    <property type="entry name" value="Sensor_HK_TwoCompSys"/>
</dbReference>
<keyword evidence="3" id="KW-0597">Phosphoprotein</keyword>
<dbReference type="InterPro" id="IPR036890">
    <property type="entry name" value="HATPase_C_sf"/>
</dbReference>
<dbReference type="InterPro" id="IPR005467">
    <property type="entry name" value="His_kinase_dom"/>
</dbReference>
<dbReference type="InterPro" id="IPR003594">
    <property type="entry name" value="HATPase_dom"/>
</dbReference>
<keyword evidence="4" id="KW-0808">Transferase</keyword>
<dbReference type="Pfam" id="PF07730">
    <property type="entry name" value="HisKA_3"/>
    <property type="match status" value="1"/>
</dbReference>
<evidence type="ECO:0000256" key="6">
    <source>
        <dbReference type="ARBA" id="ARBA00022777"/>
    </source>
</evidence>
<feature type="domain" description="Histidine kinase" evidence="10">
    <location>
        <begin position="75"/>
        <end position="262"/>
    </location>
</feature>
<evidence type="ECO:0000313" key="12">
    <source>
        <dbReference type="Proteomes" id="UP001202180"/>
    </source>
</evidence>
<dbReference type="Gene3D" id="3.30.565.10">
    <property type="entry name" value="Histidine kinase-like ATPase, C-terminal domain"/>
    <property type="match status" value="1"/>
</dbReference>
<comment type="catalytic activity">
    <reaction evidence="1">
        <text>ATP + protein L-histidine = ADP + protein N-phospho-L-histidine.</text>
        <dbReference type="EC" id="2.7.13.3"/>
    </reaction>
</comment>
<feature type="transmembrane region" description="Helical" evidence="9">
    <location>
        <begin position="12"/>
        <end position="35"/>
    </location>
</feature>
<comment type="caution">
    <text evidence="11">The sequence shown here is derived from an EMBL/GenBank/DDBJ whole genome shotgun (WGS) entry which is preliminary data.</text>
</comment>
<dbReference type="PANTHER" id="PTHR24421:SF10">
    <property type="entry name" value="NITRATE_NITRITE SENSOR PROTEIN NARQ"/>
    <property type="match status" value="1"/>
</dbReference>
<evidence type="ECO:0000256" key="3">
    <source>
        <dbReference type="ARBA" id="ARBA00022553"/>
    </source>
</evidence>
<dbReference type="PROSITE" id="PS50109">
    <property type="entry name" value="HIS_KIN"/>
    <property type="match status" value="1"/>
</dbReference>
<dbReference type="Gene3D" id="1.20.5.1930">
    <property type="match status" value="1"/>
</dbReference>
<evidence type="ECO:0000256" key="2">
    <source>
        <dbReference type="ARBA" id="ARBA00012438"/>
    </source>
</evidence>
<evidence type="ECO:0000256" key="4">
    <source>
        <dbReference type="ARBA" id="ARBA00022679"/>
    </source>
</evidence>
<reference evidence="11 12" key="1">
    <citation type="submission" date="2022-04" db="EMBL/GenBank/DDBJ databases">
        <title>Spirosoma sp. strain RP8 genome sequencing and assembly.</title>
        <authorList>
            <person name="Jung Y."/>
        </authorList>
    </citation>
    <scope>NUCLEOTIDE SEQUENCE [LARGE SCALE GENOMIC DNA]</scope>
    <source>
        <strain evidence="11 12">RP8</strain>
    </source>
</reference>
<gene>
    <name evidence="11" type="ORF">M0L20_23095</name>
</gene>
<evidence type="ECO:0000256" key="7">
    <source>
        <dbReference type="ARBA" id="ARBA00022840"/>
    </source>
</evidence>
<keyword evidence="8" id="KW-0902">Two-component regulatory system</keyword>
<keyword evidence="9" id="KW-0812">Transmembrane</keyword>
<keyword evidence="7" id="KW-0067">ATP-binding</keyword>
<name>A0ABT0HRH0_9BACT</name>
<keyword evidence="9" id="KW-0472">Membrane</keyword>
<keyword evidence="9" id="KW-1133">Transmembrane helix</keyword>
<evidence type="ECO:0000256" key="8">
    <source>
        <dbReference type="ARBA" id="ARBA00023012"/>
    </source>
</evidence>
<evidence type="ECO:0000256" key="5">
    <source>
        <dbReference type="ARBA" id="ARBA00022741"/>
    </source>
</evidence>
<dbReference type="Proteomes" id="UP001202180">
    <property type="component" value="Unassembled WGS sequence"/>
</dbReference>
<evidence type="ECO:0000256" key="1">
    <source>
        <dbReference type="ARBA" id="ARBA00000085"/>
    </source>
</evidence>
<dbReference type="InterPro" id="IPR011712">
    <property type="entry name" value="Sig_transdc_His_kin_sub3_dim/P"/>
</dbReference>
<evidence type="ECO:0000256" key="9">
    <source>
        <dbReference type="SAM" id="Phobius"/>
    </source>
</evidence>
<keyword evidence="6 11" id="KW-0418">Kinase</keyword>
<dbReference type="EMBL" id="JALPRF010000004">
    <property type="protein sequence ID" value="MCK8494774.1"/>
    <property type="molecule type" value="Genomic_DNA"/>
</dbReference>
<protein>
    <recommendedName>
        <fullName evidence="2">histidine kinase</fullName>
        <ecNumber evidence="2">2.7.13.3</ecNumber>
    </recommendedName>
</protein>
<sequence length="264" mass="29396">MAQPQSSIDLYVLLFGGSIAILLLVAGLITFLLLYQKRLARQELAMKQIELNYQRDVIYRTLDAVEDERHRVARDLHDEVGASLSVMRLLVSQLVQSNPVVDPAGTKLKAQIDHTLDTIRRISNDLLPQGLTELGLVYALEGLCEDIMAVTENDIQLLVQGTVNFNARFNLTVYRLVQELLINASKYAHATSIELQITVSTDQFLLLYSDNGIGFNLEEAYHKKSLGLKNIETRTQMLGGSVDFKTQSGQGLQVTIGVPLLNNL</sequence>
<dbReference type="PANTHER" id="PTHR24421">
    <property type="entry name" value="NITRATE/NITRITE SENSOR PROTEIN NARX-RELATED"/>
    <property type="match status" value="1"/>
</dbReference>
<proteinExistence type="predicted"/>
<keyword evidence="12" id="KW-1185">Reference proteome</keyword>
<keyword evidence="5" id="KW-0547">Nucleotide-binding</keyword>
<organism evidence="11 12">
    <name type="scientific">Spirosoma liriopis</name>
    <dbReference type="NCBI Taxonomy" id="2937440"/>
    <lineage>
        <taxon>Bacteria</taxon>
        <taxon>Pseudomonadati</taxon>
        <taxon>Bacteroidota</taxon>
        <taxon>Cytophagia</taxon>
        <taxon>Cytophagales</taxon>
        <taxon>Cytophagaceae</taxon>
        <taxon>Spirosoma</taxon>
    </lineage>
</organism>
<evidence type="ECO:0000259" key="10">
    <source>
        <dbReference type="PROSITE" id="PS50109"/>
    </source>
</evidence>